<protein>
    <submittedName>
        <fullName evidence="3">Glycogen debranching enzyme</fullName>
    </submittedName>
</protein>
<evidence type="ECO:0000259" key="2">
    <source>
        <dbReference type="Pfam" id="PF02922"/>
    </source>
</evidence>
<dbReference type="AlphaFoldDB" id="A0A7V5PM52"/>
<organism evidence="3">
    <name type="scientific">Caldithrix abyssi</name>
    <dbReference type="NCBI Taxonomy" id="187145"/>
    <lineage>
        <taxon>Bacteria</taxon>
        <taxon>Pseudomonadati</taxon>
        <taxon>Calditrichota</taxon>
        <taxon>Calditrichia</taxon>
        <taxon>Calditrichales</taxon>
        <taxon>Calditrichaceae</taxon>
        <taxon>Caldithrix</taxon>
    </lineage>
</organism>
<comment type="similarity">
    <text evidence="1">Belongs to the glycosyl hydrolase 13 family.</text>
</comment>
<dbReference type="InterPro" id="IPR013783">
    <property type="entry name" value="Ig-like_fold"/>
</dbReference>
<dbReference type="Gene3D" id="2.60.40.10">
    <property type="entry name" value="Immunoglobulins"/>
    <property type="match status" value="1"/>
</dbReference>
<feature type="domain" description="Glycoside hydrolase family 13 N-terminal" evidence="2">
    <location>
        <begin position="28"/>
        <end position="120"/>
    </location>
</feature>
<dbReference type="Proteomes" id="UP000886124">
    <property type="component" value="Unassembled WGS sequence"/>
</dbReference>
<dbReference type="SUPFAM" id="SSF81296">
    <property type="entry name" value="E set domains"/>
    <property type="match status" value="1"/>
</dbReference>
<dbReference type="PANTHER" id="PTHR43002">
    <property type="entry name" value="GLYCOGEN DEBRANCHING ENZYME"/>
    <property type="match status" value="1"/>
</dbReference>
<dbReference type="Pfam" id="PF02922">
    <property type="entry name" value="CBM_48"/>
    <property type="match status" value="1"/>
</dbReference>
<dbReference type="EMBL" id="DROD01000031">
    <property type="protein sequence ID" value="HHJ51646.1"/>
    <property type="molecule type" value="Genomic_DNA"/>
</dbReference>
<dbReference type="InterPro" id="IPR014756">
    <property type="entry name" value="Ig_E-set"/>
</dbReference>
<evidence type="ECO:0000313" key="3">
    <source>
        <dbReference type="EMBL" id="HHJ51646.1"/>
    </source>
</evidence>
<accession>A0A7V5PM52</accession>
<reference evidence="3" key="1">
    <citation type="journal article" date="2020" name="mSystems">
        <title>Genome- and Community-Level Interaction Insights into Carbon Utilization and Element Cycling Functions of Hydrothermarchaeota in Hydrothermal Sediment.</title>
        <authorList>
            <person name="Zhou Z."/>
            <person name="Liu Y."/>
            <person name="Xu W."/>
            <person name="Pan J."/>
            <person name="Luo Z.H."/>
            <person name="Li M."/>
        </authorList>
    </citation>
    <scope>NUCLEOTIDE SEQUENCE [LARGE SCALE GENOMIC DNA]</scope>
    <source>
        <strain evidence="3">HyVt-527</strain>
    </source>
</reference>
<name>A0A7V5PM52_CALAY</name>
<dbReference type="InterPro" id="IPR044505">
    <property type="entry name" value="GlgX_Isoamylase_N_E_set"/>
</dbReference>
<dbReference type="InterPro" id="IPR004193">
    <property type="entry name" value="Glyco_hydro_13_N"/>
</dbReference>
<gene>
    <name evidence="3" type="ORF">ENJ89_00500</name>
</gene>
<evidence type="ECO:0000256" key="1">
    <source>
        <dbReference type="ARBA" id="ARBA00008061"/>
    </source>
</evidence>
<sequence length="159" mass="17960">MEEQNNNRQKILSLVNTEFEIRPGKPYPFGANLVRGGINFAIYAPRARVLSLVVFDRCSTDVLMEFPLDARLNRTGDVWHAFIAGLDAGIRYGYRVICDADFKDPSPACKGEVILLDPYAKATCGGDTWGRPLKIERDGKEHTFRLSLIVDDYFDWGND</sequence>
<proteinExistence type="inferred from homology"/>
<dbReference type="GO" id="GO:0005975">
    <property type="term" value="P:carbohydrate metabolic process"/>
    <property type="evidence" value="ECO:0007669"/>
    <property type="project" value="InterPro"/>
</dbReference>
<dbReference type="GO" id="GO:0004553">
    <property type="term" value="F:hydrolase activity, hydrolyzing O-glycosyl compounds"/>
    <property type="evidence" value="ECO:0007669"/>
    <property type="project" value="InterPro"/>
</dbReference>
<dbReference type="CDD" id="cd02856">
    <property type="entry name" value="E_set_GDE_Isoamylase_N"/>
    <property type="match status" value="1"/>
</dbReference>
<comment type="caution">
    <text evidence="3">The sequence shown here is derived from an EMBL/GenBank/DDBJ whole genome shotgun (WGS) entry which is preliminary data.</text>
</comment>
<feature type="non-terminal residue" evidence="3">
    <location>
        <position position="159"/>
    </location>
</feature>